<dbReference type="Gene3D" id="1.50.10.10">
    <property type="match status" value="1"/>
</dbReference>
<dbReference type="Pfam" id="PF06202">
    <property type="entry name" value="GDE_C"/>
    <property type="match status" value="1"/>
</dbReference>
<dbReference type="Proteomes" id="UP000198990">
    <property type="component" value="Unassembled WGS sequence"/>
</dbReference>
<dbReference type="EMBL" id="FNZN01000001">
    <property type="protein sequence ID" value="SEK23859.1"/>
    <property type="molecule type" value="Genomic_DNA"/>
</dbReference>
<dbReference type="Pfam" id="PF12439">
    <property type="entry name" value="GDE_N"/>
    <property type="match status" value="1"/>
</dbReference>
<dbReference type="InterPro" id="IPR012341">
    <property type="entry name" value="6hp_glycosidase-like_sf"/>
</dbReference>
<feature type="domain" description="Glycogen debranching enzyme C-terminal" evidence="1">
    <location>
        <begin position="267"/>
        <end position="633"/>
    </location>
</feature>
<dbReference type="STRING" id="228957.SAMN04488008_101117"/>
<feature type="domain" description="Glycogen debranching enzyme bacterial and archaeal type N-terminal" evidence="2">
    <location>
        <begin position="8"/>
        <end position="224"/>
    </location>
</feature>
<protein>
    <submittedName>
        <fullName evidence="3">Glycogen debranching enzyme, putative</fullName>
    </submittedName>
</protein>
<dbReference type="AlphaFoldDB" id="A0A1H7FD00"/>
<dbReference type="SUPFAM" id="SSF48208">
    <property type="entry name" value="Six-hairpin glycosidases"/>
    <property type="match status" value="1"/>
</dbReference>
<name>A0A1H7FD00_9FLAO</name>
<dbReference type="PANTHER" id="PTHR10569">
    <property type="entry name" value="GLYCOGEN DEBRANCHING ENZYME"/>
    <property type="match status" value="1"/>
</dbReference>
<reference evidence="4" key="1">
    <citation type="submission" date="2016-10" db="EMBL/GenBank/DDBJ databases">
        <authorList>
            <person name="Varghese N."/>
            <person name="Submissions S."/>
        </authorList>
    </citation>
    <scope>NUCLEOTIDE SEQUENCE [LARGE SCALE GENOMIC DNA]</scope>
    <source>
        <strain evidence="4">DSM 16471</strain>
    </source>
</reference>
<keyword evidence="4" id="KW-1185">Reference proteome</keyword>
<dbReference type="OrthoDB" id="9761875at2"/>
<gene>
    <name evidence="3" type="ORF">SAMN04488008_101117</name>
</gene>
<dbReference type="RefSeq" id="WP_091618705.1">
    <property type="nucleotide sequence ID" value="NZ_FNZN01000001.1"/>
</dbReference>
<accession>A0A1H7FD00</accession>
<dbReference type="InterPro" id="IPR024742">
    <property type="entry name" value="Glycogen_debranch_N"/>
</dbReference>
<dbReference type="InterPro" id="IPR006451">
    <property type="entry name" value="Glycogen_debranch_arc"/>
</dbReference>
<dbReference type="InterPro" id="IPR008928">
    <property type="entry name" value="6-hairpin_glycosidase_sf"/>
</dbReference>
<sequence length="644" mass="74808">MEYLFEQEWLVTNGLGGYASGAVSGANTRRYHGLLVAALNPPTDRWVVVAKIEERVFINGTYHDLSTNQYSGIVYPNGSKYLNDFGNLPFPTWQYAMDNWKLEKNIFMVQDSNTVLVSYKNDGKTSFFLELHPLYENNDYHATFHENQFTDFYTEISPTHLKTYAHYGSKPVFTGWSVGEFTEARSWYKNIELPKEHEQGYDFVCDYYRIGYVKYELKPNEQLTLVFSLEEDVITSDIEKLYSKEKRKSEGSKIKKEQGFYGNLLRSGKQFLVKRNSTDSMSIIAGYHWFGDWGRDTMISMRGLTIATGNKAVSKSILSTFYRSIDQGLIPNKFPDQSQDYIDYNTIDATLWLFIASYEYVLKFNDLPFVKKHINILKGLLDGHICGTRYNIHVTEEGFLFGGQESEQLTWMDAIVAGKVITPRIGCPVEVNALWYNALKIYEAFCKDLQIEFGAEYEDICNRFETNFSKMFTNPEGTLFDVLIPNVTYDNCFRPNQLFCLSLPFSVLEKVQQIKIFEAIREKLYTPYGLRTLDKENTNYHGKFEGNRLQRDQAYHQGTVWPYLLFDYYHVFFKLYGATIKNKKKVVRELALLKDHFYNQQGIHCISEVFDGDDPKEGKGCIHQAWSVAALIRLYTDYELFNVE</sequence>
<dbReference type="PANTHER" id="PTHR10569:SF2">
    <property type="entry name" value="GLYCOGEN DEBRANCHING ENZYME"/>
    <property type="match status" value="1"/>
</dbReference>
<evidence type="ECO:0000259" key="2">
    <source>
        <dbReference type="Pfam" id="PF12439"/>
    </source>
</evidence>
<dbReference type="GO" id="GO:0004134">
    <property type="term" value="F:4-alpha-glucanotransferase activity"/>
    <property type="evidence" value="ECO:0007669"/>
    <property type="project" value="InterPro"/>
</dbReference>
<dbReference type="NCBIfam" id="TIGR01561">
    <property type="entry name" value="gde_arch"/>
    <property type="match status" value="1"/>
</dbReference>
<evidence type="ECO:0000313" key="4">
    <source>
        <dbReference type="Proteomes" id="UP000198990"/>
    </source>
</evidence>
<dbReference type="InterPro" id="IPR032790">
    <property type="entry name" value="GDE_C"/>
</dbReference>
<dbReference type="GO" id="GO:0005980">
    <property type="term" value="P:glycogen catabolic process"/>
    <property type="evidence" value="ECO:0007669"/>
    <property type="project" value="InterPro"/>
</dbReference>
<organism evidence="3 4">
    <name type="scientific">Maribacter orientalis</name>
    <dbReference type="NCBI Taxonomy" id="228957"/>
    <lineage>
        <taxon>Bacteria</taxon>
        <taxon>Pseudomonadati</taxon>
        <taxon>Bacteroidota</taxon>
        <taxon>Flavobacteriia</taxon>
        <taxon>Flavobacteriales</taxon>
        <taxon>Flavobacteriaceae</taxon>
        <taxon>Maribacter</taxon>
    </lineage>
</organism>
<dbReference type="GO" id="GO:0004135">
    <property type="term" value="F:amylo-alpha-1,6-glucosidase activity"/>
    <property type="evidence" value="ECO:0007669"/>
    <property type="project" value="InterPro"/>
</dbReference>
<evidence type="ECO:0000313" key="3">
    <source>
        <dbReference type="EMBL" id="SEK23859.1"/>
    </source>
</evidence>
<dbReference type="InterPro" id="IPR010401">
    <property type="entry name" value="AGL/Gdb1"/>
</dbReference>
<proteinExistence type="predicted"/>
<evidence type="ECO:0000259" key="1">
    <source>
        <dbReference type="Pfam" id="PF06202"/>
    </source>
</evidence>